<gene>
    <name evidence="3" type="ORF">HHUSO_G36354</name>
</gene>
<feature type="domain" description="C2H2-type" evidence="2">
    <location>
        <begin position="88"/>
        <end position="113"/>
    </location>
</feature>
<dbReference type="Pfam" id="PF18658">
    <property type="entry name" value="zf-C2H2_12"/>
    <property type="match status" value="4"/>
</dbReference>
<evidence type="ECO:0000256" key="1">
    <source>
        <dbReference type="SAM" id="MobiDB-lite"/>
    </source>
</evidence>
<feature type="domain" description="C2H2-type" evidence="2">
    <location>
        <begin position="519"/>
        <end position="544"/>
    </location>
</feature>
<feature type="region of interest" description="Disordered" evidence="1">
    <location>
        <begin position="422"/>
        <end position="496"/>
    </location>
</feature>
<evidence type="ECO:0000313" key="3">
    <source>
        <dbReference type="EMBL" id="KAK6466327.1"/>
    </source>
</evidence>
<dbReference type="InterPro" id="IPR052675">
    <property type="entry name" value="ZnF_transloc-Spindlin_int"/>
</dbReference>
<feature type="region of interest" description="Disordered" evidence="1">
    <location>
        <begin position="318"/>
        <end position="349"/>
    </location>
</feature>
<feature type="compositionally biased region" description="Basic and acidic residues" evidence="1">
    <location>
        <begin position="43"/>
        <end position="53"/>
    </location>
</feature>
<comment type="caution">
    <text evidence="3">The sequence shown here is derived from an EMBL/GenBank/DDBJ whole genome shotgun (WGS) entry which is preliminary data.</text>
</comment>
<evidence type="ECO:0000313" key="4">
    <source>
        <dbReference type="Proteomes" id="UP001369086"/>
    </source>
</evidence>
<dbReference type="PANTHER" id="PTHR34589">
    <property type="entry name" value="SIMILAR TO RIKEN CDNA 2700081O15"/>
    <property type="match status" value="1"/>
</dbReference>
<feature type="compositionally biased region" description="Polar residues" evidence="1">
    <location>
        <begin position="463"/>
        <end position="473"/>
    </location>
</feature>
<accession>A0ABR0Y0Y2</accession>
<organism evidence="3 4">
    <name type="scientific">Huso huso</name>
    <name type="common">Beluga</name>
    <name type="synonym">Acipenser huso</name>
    <dbReference type="NCBI Taxonomy" id="61971"/>
    <lineage>
        <taxon>Eukaryota</taxon>
        <taxon>Metazoa</taxon>
        <taxon>Chordata</taxon>
        <taxon>Craniata</taxon>
        <taxon>Vertebrata</taxon>
        <taxon>Euteleostomi</taxon>
        <taxon>Actinopterygii</taxon>
        <taxon>Chondrostei</taxon>
        <taxon>Acipenseriformes</taxon>
        <taxon>Acipenseridae</taxon>
        <taxon>Huso</taxon>
    </lineage>
</organism>
<feature type="non-terminal residue" evidence="3">
    <location>
        <position position="1"/>
    </location>
</feature>
<sequence length="586" mass="65714">LREEERRRETRPTGASQPPNHPPPSPATFLLPSPLPSCCGARKHGEQREERASRPGKSRIPGRDHRRYYHEYWRTEFLMDFEPQRHGMICMVCGSSLATLKLSTIKRHIRQKHPDSLLWSQADKEVIRSGWEAHLSLEGGCGAGGAGPGSAEVLDCARRSVGKEINIFLLPPGKPHLYDPKRSPQRGAGEGGRGAQSQGAPGSGVRTLERYLNEALHSWLRQEFLMEYHAEASRLVCMVCGNELPSLHLEDIKRHLLDVHPNSLIYTPEEKHSILRIWGERTVDVSPLNSSEISIKSEPETDGETECDCNYLPREHDSEALSSPLEKKPRSRDPAWKITPSSPFRKRHRLPAKTPSPCYQERWRLDYLVTYIWQSGSLVCMVCGQPLPALRLGAIKKHIQHSHPESASLGLPDRKALAEAWSKGEGAETMGADDPQRTLVPFGSSSVKEEHHPVDTVTAASPVETSLGSSQQEPGAPEGLQDRPGPRRSHYPGKDQRRNYQVRWKLEYLMDYDCRRHGLVCMVCGGALATLKVSTIKRHIQQMHPHSLQLGPQEKQDILQGYSQSGQRYLHSQDCFSTADRGKTGV</sequence>
<name>A0ABR0Y0Y2_HUSHU</name>
<dbReference type="InterPro" id="IPR040647">
    <property type="entry name" value="SPIN-DOC_Znf-C2H2"/>
</dbReference>
<protein>
    <recommendedName>
        <fullName evidence="2">C2H2-type domain-containing protein</fullName>
    </recommendedName>
</protein>
<feature type="compositionally biased region" description="Basic and acidic residues" evidence="1">
    <location>
        <begin position="1"/>
        <end position="11"/>
    </location>
</feature>
<dbReference type="Proteomes" id="UP001369086">
    <property type="component" value="Unassembled WGS sequence"/>
</dbReference>
<proteinExistence type="predicted"/>
<dbReference type="EMBL" id="JAHFZB010000057">
    <property type="protein sequence ID" value="KAK6466327.1"/>
    <property type="molecule type" value="Genomic_DNA"/>
</dbReference>
<dbReference type="SMART" id="SM00355">
    <property type="entry name" value="ZnF_C2H2"/>
    <property type="match status" value="4"/>
</dbReference>
<dbReference type="InterPro" id="IPR013087">
    <property type="entry name" value="Znf_C2H2_type"/>
</dbReference>
<reference evidence="3 4" key="1">
    <citation type="submission" date="2021-05" db="EMBL/GenBank/DDBJ databases">
        <authorList>
            <person name="Zahm M."/>
            <person name="Klopp C."/>
            <person name="Cabau C."/>
            <person name="Kuhl H."/>
            <person name="Suciu R."/>
            <person name="Ciorpac M."/>
            <person name="Holostenco D."/>
            <person name="Gessner J."/>
            <person name="Wuertz S."/>
            <person name="Hohne C."/>
            <person name="Stock M."/>
            <person name="Gislard M."/>
            <person name="Lluch J."/>
            <person name="Milhes M."/>
            <person name="Lampietro C."/>
            <person name="Lopez Roques C."/>
            <person name="Donnadieu C."/>
            <person name="Du K."/>
            <person name="Schartl M."/>
            <person name="Guiguen Y."/>
        </authorList>
    </citation>
    <scope>NUCLEOTIDE SEQUENCE [LARGE SCALE GENOMIC DNA]</scope>
    <source>
        <strain evidence="3">Hh-F2</strain>
        <tissue evidence="3">Blood</tissue>
    </source>
</reference>
<feature type="domain" description="C2H2-type" evidence="2">
    <location>
        <begin position="378"/>
        <end position="403"/>
    </location>
</feature>
<feature type="domain" description="C2H2-type" evidence="2">
    <location>
        <begin position="235"/>
        <end position="260"/>
    </location>
</feature>
<feature type="region of interest" description="Disordered" evidence="1">
    <location>
        <begin position="1"/>
        <end position="62"/>
    </location>
</feature>
<feature type="region of interest" description="Disordered" evidence="1">
    <location>
        <begin position="172"/>
        <end position="204"/>
    </location>
</feature>
<evidence type="ECO:0000259" key="2">
    <source>
        <dbReference type="SMART" id="SM00355"/>
    </source>
</evidence>
<keyword evidence="4" id="KW-1185">Reference proteome</keyword>
<feature type="compositionally biased region" description="Basic and acidic residues" evidence="1">
    <location>
        <begin position="318"/>
        <end position="335"/>
    </location>
</feature>
<dbReference type="PANTHER" id="PTHR34589:SF2">
    <property type="entry name" value="ZINC FINGER TRANSLOCATION-ASSOCIATED PROTEIN"/>
    <property type="match status" value="1"/>
</dbReference>